<evidence type="ECO:0000256" key="7">
    <source>
        <dbReference type="ARBA" id="ARBA00022989"/>
    </source>
</evidence>
<evidence type="ECO:0000256" key="2">
    <source>
        <dbReference type="ARBA" id="ARBA00022475"/>
    </source>
</evidence>
<evidence type="ECO:0000256" key="10">
    <source>
        <dbReference type="RuleBase" id="RU000594"/>
    </source>
</evidence>
<reference evidence="12 13" key="1">
    <citation type="submission" date="2020-05" db="EMBL/GenBank/DDBJ databases">
        <title>Draft genome sequence of Desulfovibrio psychrotolerans JS1T.</title>
        <authorList>
            <person name="Ueno A."/>
            <person name="Tamazawa S."/>
            <person name="Tamamura S."/>
            <person name="Murakami T."/>
            <person name="Kiyama T."/>
            <person name="Inomata H."/>
            <person name="Amano Y."/>
            <person name="Miyakawa K."/>
            <person name="Tamaki H."/>
            <person name="Naganuma T."/>
            <person name="Kaneko K."/>
        </authorList>
    </citation>
    <scope>NUCLEOTIDE SEQUENCE [LARGE SCALE GENOMIC DNA]</scope>
    <source>
        <strain evidence="12 13">JS1</strain>
    </source>
</reference>
<protein>
    <recommendedName>
        <fullName evidence="9">Lipoprotein signal peptidase</fullName>
        <ecNumber evidence="9">3.4.23.36</ecNumber>
    </recommendedName>
    <alternativeName>
        <fullName evidence="9">Prolipoprotein signal peptidase</fullName>
    </alternativeName>
    <alternativeName>
        <fullName evidence="9">Signal peptidase II</fullName>
        <shortName evidence="9">SPase II</shortName>
    </alternativeName>
</protein>
<evidence type="ECO:0000256" key="9">
    <source>
        <dbReference type="HAMAP-Rule" id="MF_00161"/>
    </source>
</evidence>
<gene>
    <name evidence="9 12" type="primary">lspA</name>
    <name evidence="12" type="ORF">DSM19430T_30430</name>
</gene>
<evidence type="ECO:0000256" key="11">
    <source>
        <dbReference type="RuleBase" id="RU004181"/>
    </source>
</evidence>
<dbReference type="AlphaFoldDB" id="A0A7J0BXC3"/>
<organism evidence="12 13">
    <name type="scientific">Desulfovibrio psychrotolerans</name>
    <dbReference type="NCBI Taxonomy" id="415242"/>
    <lineage>
        <taxon>Bacteria</taxon>
        <taxon>Pseudomonadati</taxon>
        <taxon>Thermodesulfobacteriota</taxon>
        <taxon>Desulfovibrionia</taxon>
        <taxon>Desulfovibrionales</taxon>
        <taxon>Desulfovibrionaceae</taxon>
        <taxon>Desulfovibrio</taxon>
    </lineage>
</organism>
<feature type="active site" evidence="9">
    <location>
        <position position="148"/>
    </location>
</feature>
<evidence type="ECO:0000313" key="12">
    <source>
        <dbReference type="EMBL" id="GFM38359.1"/>
    </source>
</evidence>
<feature type="transmembrane region" description="Helical" evidence="9">
    <location>
        <begin position="121"/>
        <end position="138"/>
    </location>
</feature>
<feature type="transmembrane region" description="Helical" evidence="9">
    <location>
        <begin position="53"/>
        <end position="74"/>
    </location>
</feature>
<comment type="function">
    <text evidence="9 10">This protein specifically catalyzes the removal of signal peptides from prolipoproteins.</text>
</comment>
<feature type="transmembrane region" description="Helical" evidence="9">
    <location>
        <begin position="158"/>
        <end position="181"/>
    </location>
</feature>
<accession>A0A7J0BXC3</accession>
<keyword evidence="3 9" id="KW-0645">Protease</keyword>
<evidence type="ECO:0000256" key="4">
    <source>
        <dbReference type="ARBA" id="ARBA00022692"/>
    </source>
</evidence>
<dbReference type="Pfam" id="PF01252">
    <property type="entry name" value="Peptidase_A8"/>
    <property type="match status" value="1"/>
</dbReference>
<sequence length="184" mass="20572">MGLPCHGGPFYKMMPACSRELKHRNYCDPMRPYYKTIYGLGLFIMLLDQATKYWAVTTIPRYLTITIIPGFFNLVNVRNSGAAFGFLDNPNTEWQIWLFATAAIVAVVIIHLMGRTASCNTFAIGLGCILGGALGNLIDRIRLRAVIDFLDFHIGQYHWPAFNVADIGICVGTGLVLLTLIRQR</sequence>
<evidence type="ECO:0000256" key="1">
    <source>
        <dbReference type="ARBA" id="ARBA00006139"/>
    </source>
</evidence>
<keyword evidence="7 9" id="KW-1133">Transmembrane helix</keyword>
<dbReference type="EMBL" id="BLVP01000036">
    <property type="protein sequence ID" value="GFM38359.1"/>
    <property type="molecule type" value="Genomic_DNA"/>
</dbReference>
<feature type="active site" evidence="9">
    <location>
        <position position="166"/>
    </location>
</feature>
<keyword evidence="8 9" id="KW-0472">Membrane</keyword>
<comment type="caution">
    <text evidence="12">The sequence shown here is derived from an EMBL/GenBank/DDBJ whole genome shotgun (WGS) entry which is preliminary data.</text>
</comment>
<keyword evidence="12" id="KW-0449">Lipoprotein</keyword>
<dbReference type="GO" id="GO:0006508">
    <property type="term" value="P:proteolysis"/>
    <property type="evidence" value="ECO:0007669"/>
    <property type="project" value="UniProtKB-KW"/>
</dbReference>
<evidence type="ECO:0000256" key="3">
    <source>
        <dbReference type="ARBA" id="ARBA00022670"/>
    </source>
</evidence>
<dbReference type="Proteomes" id="UP000503820">
    <property type="component" value="Unassembled WGS sequence"/>
</dbReference>
<evidence type="ECO:0000256" key="8">
    <source>
        <dbReference type="ARBA" id="ARBA00023136"/>
    </source>
</evidence>
<dbReference type="UniPathway" id="UPA00665"/>
<evidence type="ECO:0000313" key="13">
    <source>
        <dbReference type="Proteomes" id="UP000503820"/>
    </source>
</evidence>
<keyword evidence="6 9" id="KW-0378">Hydrolase</keyword>
<feature type="transmembrane region" description="Helical" evidence="9">
    <location>
        <begin position="94"/>
        <end position="114"/>
    </location>
</feature>
<comment type="similarity">
    <text evidence="1 9 11">Belongs to the peptidase A8 family.</text>
</comment>
<keyword evidence="4 9" id="KW-0812">Transmembrane</keyword>
<name>A0A7J0BXC3_9BACT</name>
<proteinExistence type="inferred from homology"/>
<keyword evidence="2 9" id="KW-1003">Cell membrane</keyword>
<dbReference type="EC" id="3.4.23.36" evidence="9"/>
<dbReference type="GO" id="GO:0005886">
    <property type="term" value="C:plasma membrane"/>
    <property type="evidence" value="ECO:0007669"/>
    <property type="project" value="UniProtKB-SubCell"/>
</dbReference>
<dbReference type="NCBIfam" id="TIGR00077">
    <property type="entry name" value="lspA"/>
    <property type="match status" value="1"/>
</dbReference>
<dbReference type="GO" id="GO:0004190">
    <property type="term" value="F:aspartic-type endopeptidase activity"/>
    <property type="evidence" value="ECO:0007669"/>
    <property type="project" value="UniProtKB-UniRule"/>
</dbReference>
<keyword evidence="13" id="KW-1185">Reference proteome</keyword>
<dbReference type="PANTHER" id="PTHR33695:SF1">
    <property type="entry name" value="LIPOPROTEIN SIGNAL PEPTIDASE"/>
    <property type="match status" value="1"/>
</dbReference>
<evidence type="ECO:0000256" key="5">
    <source>
        <dbReference type="ARBA" id="ARBA00022750"/>
    </source>
</evidence>
<dbReference type="InterPro" id="IPR001872">
    <property type="entry name" value="Peptidase_A8"/>
</dbReference>
<dbReference type="PANTHER" id="PTHR33695">
    <property type="entry name" value="LIPOPROTEIN SIGNAL PEPTIDASE"/>
    <property type="match status" value="1"/>
</dbReference>
<comment type="pathway">
    <text evidence="9">Protein modification; lipoprotein biosynthesis (signal peptide cleavage).</text>
</comment>
<comment type="subcellular location">
    <subcellularLocation>
        <location evidence="9">Cell membrane</location>
        <topology evidence="9">Multi-pass membrane protein</topology>
    </subcellularLocation>
</comment>
<dbReference type="PROSITE" id="PS00855">
    <property type="entry name" value="SPASE_II"/>
    <property type="match status" value="1"/>
</dbReference>
<keyword evidence="5 9" id="KW-0064">Aspartyl protease</keyword>
<comment type="catalytic activity">
    <reaction evidence="9 10">
        <text>Release of signal peptides from bacterial membrane prolipoproteins. Hydrolyzes -Xaa-Yaa-Zaa-|-(S,diacylglyceryl)Cys-, in which Xaa is hydrophobic (preferably Leu), and Yaa (Ala or Ser) and Zaa (Gly or Ala) have small, neutral side chains.</text>
        <dbReference type="EC" id="3.4.23.36"/>
    </reaction>
</comment>
<dbReference type="PRINTS" id="PR00781">
    <property type="entry name" value="LIPOSIGPTASE"/>
</dbReference>
<dbReference type="HAMAP" id="MF_00161">
    <property type="entry name" value="LspA"/>
    <property type="match status" value="1"/>
</dbReference>
<evidence type="ECO:0000256" key="6">
    <source>
        <dbReference type="ARBA" id="ARBA00022801"/>
    </source>
</evidence>